<evidence type="ECO:0000313" key="2">
    <source>
        <dbReference type="EMBL" id="ASR51575.1"/>
    </source>
</evidence>
<reference evidence="2 3" key="1">
    <citation type="submission" date="2017-03" db="EMBL/GenBank/DDBJ databases">
        <title>Complete genome sequence of Blastomonas fulva degrading microcsystin LR.</title>
        <authorList>
            <person name="Lee H.-g."/>
            <person name="Jin L."/>
            <person name="oh H.-M."/>
        </authorList>
    </citation>
    <scope>NUCLEOTIDE SEQUENCE [LARGE SCALE GENOMIC DNA]</scope>
    <source>
        <strain evidence="2 3">T2</strain>
    </source>
</reference>
<dbReference type="Proteomes" id="UP000258016">
    <property type="component" value="Chromosome"/>
</dbReference>
<dbReference type="GeneID" id="303485694"/>
<dbReference type="PANTHER" id="PTHR37315">
    <property type="entry name" value="UPF0311 PROTEIN BLR7842"/>
    <property type="match status" value="1"/>
</dbReference>
<name>A0ABN5B390_9SPHN</name>
<comment type="similarity">
    <text evidence="1">Belongs to the UPF0311 family.</text>
</comment>
<evidence type="ECO:0000313" key="3">
    <source>
        <dbReference type="Proteomes" id="UP000258016"/>
    </source>
</evidence>
<dbReference type="Pfam" id="PF11578">
    <property type="entry name" value="DUF3237"/>
    <property type="match status" value="1"/>
</dbReference>
<dbReference type="InterPro" id="IPR020915">
    <property type="entry name" value="UPF0311"/>
</dbReference>
<dbReference type="HAMAP" id="MF_00775">
    <property type="entry name" value="UPF0311"/>
    <property type="match status" value="1"/>
</dbReference>
<gene>
    <name evidence="2" type="ORF">B5J99_08950</name>
</gene>
<dbReference type="Gene3D" id="2.40.160.20">
    <property type="match status" value="1"/>
</dbReference>
<dbReference type="PANTHER" id="PTHR37315:SF1">
    <property type="entry name" value="UPF0311 PROTEIN BLR7842"/>
    <property type="match status" value="1"/>
</dbReference>
<evidence type="ECO:0000256" key="1">
    <source>
        <dbReference type="HAMAP-Rule" id="MF_00775"/>
    </source>
</evidence>
<dbReference type="EMBL" id="CP020083">
    <property type="protein sequence ID" value="ASR51575.1"/>
    <property type="molecule type" value="Genomic_DNA"/>
</dbReference>
<sequence>MINENPDAPPMAAAPSAPPPTLEYVFSLRGMIDSPQEQGEIDGKRKRFIPVNSGIVYGPRLTGKGLGGGGDWQAIGSDGRTDVWARYQIQASDGTVIGVVNSGVRTATPEVTRKLTEGEDVDPSLYYFRTTPRFEVVAGPHDWLNRHVFIARGIRKPDHVVIDFYMVL</sequence>
<dbReference type="RefSeq" id="WP_117352215.1">
    <property type="nucleotide sequence ID" value="NZ_CP020083.1"/>
</dbReference>
<organism evidence="2 3">
    <name type="scientific">Blastomonas fulva</name>
    <dbReference type="NCBI Taxonomy" id="1550728"/>
    <lineage>
        <taxon>Bacteria</taxon>
        <taxon>Pseudomonadati</taxon>
        <taxon>Pseudomonadota</taxon>
        <taxon>Alphaproteobacteria</taxon>
        <taxon>Sphingomonadales</taxon>
        <taxon>Sphingomonadaceae</taxon>
        <taxon>Blastomonas</taxon>
    </lineage>
</organism>
<proteinExistence type="inferred from homology"/>
<keyword evidence="3" id="KW-1185">Reference proteome</keyword>
<accession>A0ABN5B390</accession>
<protein>
    <recommendedName>
        <fullName evidence="1">UPF0311 protein B5J99_08950</fullName>
    </recommendedName>
</protein>